<dbReference type="InterPro" id="IPR013094">
    <property type="entry name" value="AB_hydrolase_3"/>
</dbReference>
<dbReference type="PANTHER" id="PTHR48081">
    <property type="entry name" value="AB HYDROLASE SUPERFAMILY PROTEIN C4A8.06C"/>
    <property type="match status" value="1"/>
</dbReference>
<dbReference type="OrthoDB" id="9775851at2"/>
<accession>E3BGG5</accession>
<evidence type="ECO:0000313" key="3">
    <source>
        <dbReference type="EMBL" id="EFP97859.1"/>
    </source>
</evidence>
<keyword evidence="1" id="KW-0378">Hydrolase</keyword>
<dbReference type="Pfam" id="PF07859">
    <property type="entry name" value="Abhydrolase_3"/>
    <property type="match status" value="1"/>
</dbReference>
<dbReference type="EMBL" id="AEIU01000045">
    <property type="protein sequence ID" value="EFP97859.1"/>
    <property type="molecule type" value="Genomic_DNA"/>
</dbReference>
<dbReference type="InterPro" id="IPR050300">
    <property type="entry name" value="GDXG_lipolytic_enzyme"/>
</dbReference>
<dbReference type="RefSeq" id="WP_009600052.1">
    <property type="nucleotide sequence ID" value="NZ_AEIU01000045.1"/>
</dbReference>
<evidence type="ECO:0000256" key="1">
    <source>
        <dbReference type="ARBA" id="ARBA00022801"/>
    </source>
</evidence>
<name>E3BGG5_9VIBR</name>
<dbReference type="Proteomes" id="UP000002943">
    <property type="component" value="Unassembled WGS sequence"/>
</dbReference>
<dbReference type="eggNOG" id="COG0657">
    <property type="taxonomic scope" value="Bacteria"/>
</dbReference>
<dbReference type="GO" id="GO:0004061">
    <property type="term" value="F:arylformamidase activity"/>
    <property type="evidence" value="ECO:0007669"/>
    <property type="project" value="TreeGrafter"/>
</dbReference>
<evidence type="ECO:0000313" key="4">
    <source>
        <dbReference type="Proteomes" id="UP000002943"/>
    </source>
</evidence>
<reference evidence="3 4" key="1">
    <citation type="journal article" date="2012" name="Int. J. Syst. Evol. Microbiol.">
        <title>Vibrio caribbeanicus sp. nov., isolated from the marine sponge Scleritoderma cyanea.</title>
        <authorList>
            <person name="Hoffmann M."/>
            <person name="Monday S.R."/>
            <person name="Allard M.W."/>
            <person name="Strain E.A."/>
            <person name="Whittaker P."/>
            <person name="Naum M."/>
            <person name="McCarthy P.J."/>
            <person name="Lopez J.V."/>
            <person name="Fischer M."/>
            <person name="Brown E.W."/>
        </authorList>
    </citation>
    <scope>NUCLEOTIDE SEQUENCE [LARGE SCALE GENOMIC DNA]</scope>
    <source>
        <strain evidence="3 4">ATCC BAA-2122</strain>
    </source>
</reference>
<dbReference type="STRING" id="796620.VIBC2010_03284"/>
<dbReference type="SUPFAM" id="SSF53474">
    <property type="entry name" value="alpha/beta-Hydrolases"/>
    <property type="match status" value="1"/>
</dbReference>
<protein>
    <recommendedName>
        <fullName evidence="2">Alpha/beta hydrolase fold-3 domain-containing protein</fullName>
    </recommendedName>
</protein>
<proteinExistence type="predicted"/>
<comment type="caution">
    <text evidence="3">The sequence shown here is derived from an EMBL/GenBank/DDBJ whole genome shotgun (WGS) entry which is preliminary data.</text>
</comment>
<gene>
    <name evidence="3" type="ORF">VIBC2010_03284</name>
</gene>
<dbReference type="InterPro" id="IPR029058">
    <property type="entry name" value="AB_hydrolase_fold"/>
</dbReference>
<dbReference type="AlphaFoldDB" id="E3BGG5"/>
<keyword evidence="4" id="KW-1185">Reference proteome</keyword>
<dbReference type="Gene3D" id="3.40.50.1820">
    <property type="entry name" value="alpha/beta hydrolase"/>
    <property type="match status" value="1"/>
</dbReference>
<feature type="domain" description="Alpha/beta hydrolase fold-3" evidence="2">
    <location>
        <begin position="64"/>
        <end position="182"/>
    </location>
</feature>
<sequence length="272" mass="30879">MHNYDHEFNLRRRHPFGRVHMVTNQLQSLWARATMNCHLDHAYGATNGQTVDIFPAAQPSAPVLLFIHGGYFRALDKSQYSYIARPYVAAGFTVAVMNYDLAPGVSIGEIIQQNLAGFEWLKQNIHSWNGDASKFILCGHSVGAFLVAKIVQHAVVMNDSECIGAQILLSGIFDLTKVRQSYLNQVLSLNESEINASPIFTDCYQQPETMILVGGEETAEFIRQSERYHQKMLACRTRSEYHCLEDLNHYTVSRLLASKYNFLYHKICSLVR</sequence>
<organism evidence="3 4">
    <name type="scientific">Vibrio caribbeanicus ATCC BAA-2122</name>
    <dbReference type="NCBI Taxonomy" id="796620"/>
    <lineage>
        <taxon>Bacteria</taxon>
        <taxon>Pseudomonadati</taxon>
        <taxon>Pseudomonadota</taxon>
        <taxon>Gammaproteobacteria</taxon>
        <taxon>Vibrionales</taxon>
        <taxon>Vibrionaceae</taxon>
        <taxon>Vibrio</taxon>
    </lineage>
</organism>
<dbReference type="PANTHER" id="PTHR48081:SF33">
    <property type="entry name" value="KYNURENINE FORMAMIDASE"/>
    <property type="match status" value="1"/>
</dbReference>
<evidence type="ECO:0000259" key="2">
    <source>
        <dbReference type="Pfam" id="PF07859"/>
    </source>
</evidence>